<accession>A0A7W7ZHJ6</accession>
<organism evidence="1 2">
    <name type="scientific">Granulicella aggregans</name>
    <dbReference type="NCBI Taxonomy" id="474949"/>
    <lineage>
        <taxon>Bacteria</taxon>
        <taxon>Pseudomonadati</taxon>
        <taxon>Acidobacteriota</taxon>
        <taxon>Terriglobia</taxon>
        <taxon>Terriglobales</taxon>
        <taxon>Acidobacteriaceae</taxon>
        <taxon>Granulicella</taxon>
    </lineage>
</organism>
<sequence>MAHFEQVVVLRRKFFRLPYPAGSIVEVKALYTPAAMIEIEAIGSTVP</sequence>
<comment type="caution">
    <text evidence="1">The sequence shown here is derived from an EMBL/GenBank/DDBJ whole genome shotgun (WGS) entry which is preliminary data.</text>
</comment>
<evidence type="ECO:0000313" key="1">
    <source>
        <dbReference type="EMBL" id="MBB5060069.1"/>
    </source>
</evidence>
<dbReference type="InterPro" id="IPR035959">
    <property type="entry name" value="RutC-like_sf"/>
</dbReference>
<dbReference type="Gene3D" id="3.30.1330.40">
    <property type="entry name" value="RutC-like"/>
    <property type="match status" value="1"/>
</dbReference>
<dbReference type="SUPFAM" id="SSF55298">
    <property type="entry name" value="YjgF-like"/>
    <property type="match status" value="1"/>
</dbReference>
<proteinExistence type="predicted"/>
<gene>
    <name evidence="1" type="ORF">HDF16_004805</name>
</gene>
<evidence type="ECO:0000313" key="2">
    <source>
        <dbReference type="Proteomes" id="UP000540989"/>
    </source>
</evidence>
<reference evidence="1 2" key="1">
    <citation type="submission" date="2020-08" db="EMBL/GenBank/DDBJ databases">
        <title>Genomic Encyclopedia of Type Strains, Phase IV (KMG-V): Genome sequencing to study the core and pangenomes of soil and plant-associated prokaryotes.</title>
        <authorList>
            <person name="Whitman W."/>
        </authorList>
    </citation>
    <scope>NUCLEOTIDE SEQUENCE [LARGE SCALE GENOMIC DNA]</scope>
    <source>
        <strain evidence="1 2">M8UP14</strain>
    </source>
</reference>
<name>A0A7W7ZHJ6_9BACT</name>
<protein>
    <submittedName>
        <fullName evidence="1">Enamine deaminase RidA (YjgF/YER057c/UK114 family)</fullName>
    </submittedName>
</protein>
<dbReference type="AlphaFoldDB" id="A0A7W7ZHJ6"/>
<dbReference type="Proteomes" id="UP000540989">
    <property type="component" value="Unassembled WGS sequence"/>
</dbReference>
<keyword evidence="2" id="KW-1185">Reference proteome</keyword>
<dbReference type="EMBL" id="JACHIP010000009">
    <property type="protein sequence ID" value="MBB5060069.1"/>
    <property type="molecule type" value="Genomic_DNA"/>
</dbReference>